<name>A0A2J6QSN8_HYAVF</name>
<keyword evidence="2" id="KW-1185">Reference proteome</keyword>
<protein>
    <submittedName>
        <fullName evidence="1">Uncharacterized protein</fullName>
    </submittedName>
</protein>
<sequence length="212" mass="24717">MATKLINPFPIGSKLRLSVLLDSAKVAPILNELQAKYRGDRSEKRRPFSPSKPILLSIFHLLPSENYDLYRSSLSRLVQEGSRFPVTIERPFATKSTLLASFGFNIRSPEIEALRNELAKDFKDYMEYQLYRYQKDSWPNRHNSNVNFRPKIMFMHRVARDRVEQIEREPKKKFPGTVATSTALGLMLIESRKITTPETIYELAEEKFLFQN</sequence>
<accession>A0A2J6QSN8</accession>
<dbReference type="AlphaFoldDB" id="A0A2J6QSN8"/>
<evidence type="ECO:0000313" key="2">
    <source>
        <dbReference type="Proteomes" id="UP000235786"/>
    </source>
</evidence>
<dbReference type="Proteomes" id="UP000235786">
    <property type="component" value="Unassembled WGS sequence"/>
</dbReference>
<dbReference type="EMBL" id="KZ613976">
    <property type="protein sequence ID" value="PMD29281.1"/>
    <property type="molecule type" value="Genomic_DNA"/>
</dbReference>
<reference evidence="1 2" key="1">
    <citation type="submission" date="2016-04" db="EMBL/GenBank/DDBJ databases">
        <title>A degradative enzymes factory behind the ericoid mycorrhizal symbiosis.</title>
        <authorList>
            <consortium name="DOE Joint Genome Institute"/>
            <person name="Martino E."/>
            <person name="Morin E."/>
            <person name="Grelet G."/>
            <person name="Kuo A."/>
            <person name="Kohler A."/>
            <person name="Daghino S."/>
            <person name="Barry K."/>
            <person name="Choi C."/>
            <person name="Cichocki N."/>
            <person name="Clum A."/>
            <person name="Copeland A."/>
            <person name="Hainaut M."/>
            <person name="Haridas S."/>
            <person name="Labutti K."/>
            <person name="Lindquist E."/>
            <person name="Lipzen A."/>
            <person name="Khouja H.-R."/>
            <person name="Murat C."/>
            <person name="Ohm R."/>
            <person name="Olson A."/>
            <person name="Spatafora J."/>
            <person name="Veneault-Fourrey C."/>
            <person name="Henrissat B."/>
            <person name="Grigoriev I."/>
            <person name="Martin F."/>
            <person name="Perotto S."/>
        </authorList>
    </citation>
    <scope>NUCLEOTIDE SEQUENCE [LARGE SCALE GENOMIC DNA]</scope>
    <source>
        <strain evidence="1 2">F</strain>
    </source>
</reference>
<organism evidence="1 2">
    <name type="scientific">Hyaloscypha variabilis (strain UAMH 11265 / GT02V1 / F)</name>
    <name type="common">Meliniomyces variabilis</name>
    <dbReference type="NCBI Taxonomy" id="1149755"/>
    <lineage>
        <taxon>Eukaryota</taxon>
        <taxon>Fungi</taxon>
        <taxon>Dikarya</taxon>
        <taxon>Ascomycota</taxon>
        <taxon>Pezizomycotina</taxon>
        <taxon>Leotiomycetes</taxon>
        <taxon>Helotiales</taxon>
        <taxon>Hyaloscyphaceae</taxon>
        <taxon>Hyaloscypha</taxon>
        <taxon>Hyaloscypha variabilis</taxon>
    </lineage>
</organism>
<gene>
    <name evidence="1" type="ORF">L207DRAFT_539057</name>
</gene>
<evidence type="ECO:0000313" key="1">
    <source>
        <dbReference type="EMBL" id="PMD29281.1"/>
    </source>
</evidence>
<proteinExistence type="predicted"/>